<reference evidence="2 3" key="1">
    <citation type="journal article" date="2017" name="PLoS Biol.">
        <title>The sea cucumber genome provides insights into morphological evolution and visceral regeneration.</title>
        <authorList>
            <person name="Zhang X."/>
            <person name="Sun L."/>
            <person name="Yuan J."/>
            <person name="Sun Y."/>
            <person name="Gao Y."/>
            <person name="Zhang L."/>
            <person name="Li S."/>
            <person name="Dai H."/>
            <person name="Hamel J.F."/>
            <person name="Liu C."/>
            <person name="Yu Y."/>
            <person name="Liu S."/>
            <person name="Lin W."/>
            <person name="Guo K."/>
            <person name="Jin S."/>
            <person name="Xu P."/>
            <person name="Storey K.B."/>
            <person name="Huan P."/>
            <person name="Zhang T."/>
            <person name="Zhou Y."/>
            <person name="Zhang J."/>
            <person name="Lin C."/>
            <person name="Li X."/>
            <person name="Xing L."/>
            <person name="Huo D."/>
            <person name="Sun M."/>
            <person name="Wang L."/>
            <person name="Mercier A."/>
            <person name="Li F."/>
            <person name="Yang H."/>
            <person name="Xiang J."/>
        </authorList>
    </citation>
    <scope>NUCLEOTIDE SEQUENCE [LARGE SCALE GENOMIC DNA]</scope>
    <source>
        <strain evidence="2">Shaxun</strain>
        <tissue evidence="2">Muscle</tissue>
    </source>
</reference>
<name>A0A2G8JX34_STIJA</name>
<feature type="region of interest" description="Disordered" evidence="1">
    <location>
        <begin position="1"/>
        <end position="46"/>
    </location>
</feature>
<dbReference type="Proteomes" id="UP000230750">
    <property type="component" value="Unassembled WGS sequence"/>
</dbReference>
<feature type="region of interest" description="Disordered" evidence="1">
    <location>
        <begin position="110"/>
        <end position="140"/>
    </location>
</feature>
<sequence length="193" mass="22038">MEKGSGQGESGERKRPYPGTSVGSSGGKPLLHGPDKNSSAKEQQRRRDATKIYLLRSYVNWQMEKELYKHVHDLTSVSNADFAEHLLQDHTKRFQMHLFRKDAESQTEAFSAAVTTERSVDTQKGEDTPDPVTSTPLKKPSANVLSNVTSRIRYGAAWERNLRLYEYTLPHLHDPEQKRSYIWQGQALFPDFC</sequence>
<feature type="compositionally biased region" description="Basic and acidic residues" evidence="1">
    <location>
        <begin position="118"/>
        <end position="127"/>
    </location>
</feature>
<gene>
    <name evidence="2" type="ORF">BSL78_22844</name>
</gene>
<accession>A0A2G8JX34</accession>
<protein>
    <submittedName>
        <fullName evidence="2">Uncharacterized protein</fullName>
    </submittedName>
</protein>
<proteinExistence type="predicted"/>
<evidence type="ECO:0000313" key="3">
    <source>
        <dbReference type="Proteomes" id="UP000230750"/>
    </source>
</evidence>
<keyword evidence="3" id="KW-1185">Reference proteome</keyword>
<organism evidence="2 3">
    <name type="scientific">Stichopus japonicus</name>
    <name type="common">Sea cucumber</name>
    <dbReference type="NCBI Taxonomy" id="307972"/>
    <lineage>
        <taxon>Eukaryota</taxon>
        <taxon>Metazoa</taxon>
        <taxon>Echinodermata</taxon>
        <taxon>Eleutherozoa</taxon>
        <taxon>Echinozoa</taxon>
        <taxon>Holothuroidea</taxon>
        <taxon>Aspidochirotacea</taxon>
        <taxon>Aspidochirotida</taxon>
        <taxon>Stichopodidae</taxon>
        <taxon>Apostichopus</taxon>
    </lineage>
</organism>
<comment type="caution">
    <text evidence="2">The sequence shown here is derived from an EMBL/GenBank/DDBJ whole genome shotgun (WGS) entry which is preliminary data.</text>
</comment>
<dbReference type="AlphaFoldDB" id="A0A2G8JX34"/>
<evidence type="ECO:0000313" key="2">
    <source>
        <dbReference type="EMBL" id="PIK40316.1"/>
    </source>
</evidence>
<feature type="compositionally biased region" description="Basic and acidic residues" evidence="1">
    <location>
        <begin position="33"/>
        <end position="46"/>
    </location>
</feature>
<evidence type="ECO:0000256" key="1">
    <source>
        <dbReference type="SAM" id="MobiDB-lite"/>
    </source>
</evidence>
<dbReference type="EMBL" id="MRZV01001136">
    <property type="protein sequence ID" value="PIK40316.1"/>
    <property type="molecule type" value="Genomic_DNA"/>
</dbReference>